<reference evidence="2" key="1">
    <citation type="journal article" date="2022" name="Mol. Ecol. Resour.">
        <title>The genomes of chicory, endive, great burdock and yacon provide insights into Asteraceae palaeo-polyploidization history and plant inulin production.</title>
        <authorList>
            <person name="Fan W."/>
            <person name="Wang S."/>
            <person name="Wang H."/>
            <person name="Wang A."/>
            <person name="Jiang F."/>
            <person name="Liu H."/>
            <person name="Zhao H."/>
            <person name="Xu D."/>
            <person name="Zhang Y."/>
        </authorList>
    </citation>
    <scope>NUCLEOTIDE SEQUENCE [LARGE SCALE GENOMIC DNA]</scope>
    <source>
        <strain evidence="2">cv. Niubang</strain>
    </source>
</reference>
<proteinExistence type="predicted"/>
<keyword evidence="2" id="KW-1185">Reference proteome</keyword>
<sequence length="444" mass="51800">MTTTSLFENKAEIYRIRNIHEELASRTRRVKEFAEYLFLLFTRKEFADQEFATVRDTNSEEFATVFITNSRNSHRPSCEKLKNSHKPSCEKFTIHHFKHNCSLILIMPYTDEKGNLCLTNNECALSYMPEIPKIEVENEKLKSQNSKLRTKIDTLNVKLTKVEAQVSTYESKGKEWIKKVDERYKKEKVELEKIFNLKLSELSRKAKSEKKELEHKCNKLSKQLSGFEKIVITVRDIFDKERKNSEKKNTLLFKEILDKNQNLEKDFEAERKHFESVISELSNKLVVLSTDIQKGQKTKSEMQSKFDKHCNEKANLNDKISQLEKANADLSDKLASDTHVLYPYDAYGFNASEKEKMIWVVKGSPESVKYQKSSVEVELKKKKRAQKAHIYEKFSSKKKFTDTAYHRGGNHSLKVPHTNQTGSKLIWVPKPIQPVMQDPSIKKD</sequence>
<name>A0ACB9CN24_ARCLA</name>
<dbReference type="EMBL" id="CM042050">
    <property type="protein sequence ID" value="KAI3735588.1"/>
    <property type="molecule type" value="Genomic_DNA"/>
</dbReference>
<protein>
    <submittedName>
        <fullName evidence="1">Uncharacterized protein</fullName>
    </submittedName>
</protein>
<reference evidence="1 2" key="2">
    <citation type="journal article" date="2022" name="Mol. Ecol. Resour.">
        <title>The genomes of chicory, endive, great burdock and yacon provide insights into Asteraceae paleo-polyploidization history and plant inulin production.</title>
        <authorList>
            <person name="Fan W."/>
            <person name="Wang S."/>
            <person name="Wang H."/>
            <person name="Wang A."/>
            <person name="Jiang F."/>
            <person name="Liu H."/>
            <person name="Zhao H."/>
            <person name="Xu D."/>
            <person name="Zhang Y."/>
        </authorList>
    </citation>
    <scope>NUCLEOTIDE SEQUENCE [LARGE SCALE GENOMIC DNA]</scope>
    <source>
        <strain evidence="2">cv. Niubang</strain>
    </source>
</reference>
<comment type="caution">
    <text evidence="1">The sequence shown here is derived from an EMBL/GenBank/DDBJ whole genome shotgun (WGS) entry which is preliminary data.</text>
</comment>
<organism evidence="1 2">
    <name type="scientific">Arctium lappa</name>
    <name type="common">Greater burdock</name>
    <name type="synonym">Lappa major</name>
    <dbReference type="NCBI Taxonomy" id="4217"/>
    <lineage>
        <taxon>Eukaryota</taxon>
        <taxon>Viridiplantae</taxon>
        <taxon>Streptophyta</taxon>
        <taxon>Embryophyta</taxon>
        <taxon>Tracheophyta</taxon>
        <taxon>Spermatophyta</taxon>
        <taxon>Magnoliopsida</taxon>
        <taxon>eudicotyledons</taxon>
        <taxon>Gunneridae</taxon>
        <taxon>Pentapetalae</taxon>
        <taxon>asterids</taxon>
        <taxon>campanulids</taxon>
        <taxon>Asterales</taxon>
        <taxon>Asteraceae</taxon>
        <taxon>Carduoideae</taxon>
        <taxon>Cardueae</taxon>
        <taxon>Arctiinae</taxon>
        <taxon>Arctium</taxon>
    </lineage>
</organism>
<evidence type="ECO:0000313" key="2">
    <source>
        <dbReference type="Proteomes" id="UP001055879"/>
    </source>
</evidence>
<evidence type="ECO:0000313" key="1">
    <source>
        <dbReference type="EMBL" id="KAI3735588.1"/>
    </source>
</evidence>
<gene>
    <name evidence="1" type="ORF">L6452_15095</name>
</gene>
<dbReference type="Proteomes" id="UP001055879">
    <property type="component" value="Linkage Group LG04"/>
</dbReference>
<accession>A0ACB9CN24</accession>